<organism evidence="4 5">
    <name type="scientific">Alkalicoccus daliensis</name>
    <dbReference type="NCBI Taxonomy" id="745820"/>
    <lineage>
        <taxon>Bacteria</taxon>
        <taxon>Bacillati</taxon>
        <taxon>Bacillota</taxon>
        <taxon>Bacilli</taxon>
        <taxon>Bacillales</taxon>
        <taxon>Bacillaceae</taxon>
        <taxon>Alkalicoccus</taxon>
    </lineage>
</organism>
<name>A0A1H0GIM9_9BACI</name>
<keyword evidence="2" id="KW-0175">Coiled coil</keyword>
<accession>A0A1H0GIM9</accession>
<dbReference type="Proteomes" id="UP000198778">
    <property type="component" value="Unassembled WGS sequence"/>
</dbReference>
<proteinExistence type="predicted"/>
<keyword evidence="1" id="KW-0067">ATP-binding</keyword>
<keyword evidence="5" id="KW-1185">Reference proteome</keyword>
<dbReference type="GO" id="GO:0046872">
    <property type="term" value="F:metal ion binding"/>
    <property type="evidence" value="ECO:0007669"/>
    <property type="project" value="InterPro"/>
</dbReference>
<dbReference type="Pfam" id="PF14305">
    <property type="entry name" value="ATPgrasp_TupA"/>
    <property type="match status" value="1"/>
</dbReference>
<dbReference type="STRING" id="745820.SAMN04488053_106124"/>
<dbReference type="PROSITE" id="PS50975">
    <property type="entry name" value="ATP_GRASP"/>
    <property type="match status" value="1"/>
</dbReference>
<dbReference type="EMBL" id="FNIL01000006">
    <property type="protein sequence ID" value="SDO06734.1"/>
    <property type="molecule type" value="Genomic_DNA"/>
</dbReference>
<gene>
    <name evidence="4" type="ORF">SAMN04488053_106124</name>
</gene>
<protein>
    <submittedName>
        <fullName evidence="4">TupA-like ATPgrasp</fullName>
    </submittedName>
</protein>
<dbReference type="AlphaFoldDB" id="A0A1H0GIM9"/>
<evidence type="ECO:0000256" key="1">
    <source>
        <dbReference type="PROSITE-ProRule" id="PRU00409"/>
    </source>
</evidence>
<evidence type="ECO:0000256" key="2">
    <source>
        <dbReference type="SAM" id="Coils"/>
    </source>
</evidence>
<feature type="coiled-coil region" evidence="2">
    <location>
        <begin position="14"/>
        <end position="41"/>
    </location>
</feature>
<dbReference type="InterPro" id="IPR029465">
    <property type="entry name" value="ATPgrasp_TupA"/>
</dbReference>
<evidence type="ECO:0000259" key="3">
    <source>
        <dbReference type="PROSITE" id="PS50975"/>
    </source>
</evidence>
<dbReference type="RefSeq" id="WP_175444264.1">
    <property type="nucleotide sequence ID" value="NZ_FNIL01000006.1"/>
</dbReference>
<dbReference type="Gene3D" id="3.30.470.20">
    <property type="entry name" value="ATP-grasp fold, B domain"/>
    <property type="match status" value="1"/>
</dbReference>
<dbReference type="GO" id="GO:0005524">
    <property type="term" value="F:ATP binding"/>
    <property type="evidence" value="ECO:0007669"/>
    <property type="project" value="UniProtKB-UniRule"/>
</dbReference>
<evidence type="ECO:0000313" key="5">
    <source>
        <dbReference type="Proteomes" id="UP000198778"/>
    </source>
</evidence>
<evidence type="ECO:0000313" key="4">
    <source>
        <dbReference type="EMBL" id="SDO06734.1"/>
    </source>
</evidence>
<dbReference type="SUPFAM" id="SSF56059">
    <property type="entry name" value="Glutathione synthetase ATP-binding domain-like"/>
    <property type="match status" value="1"/>
</dbReference>
<feature type="domain" description="ATP-grasp" evidence="3">
    <location>
        <begin position="178"/>
        <end position="392"/>
    </location>
</feature>
<sequence length="411" mass="47089">MKDKILSLPAALRAKLVGHKVTKLEAENKKLKQKLYESVANPDRPVSTPSHVLENANDEELQRIVREAHQEGTLFETAQTLAAKKVQHDLHYTQALLYALKAAGKHGKEVDHKMRERLLPAFYVSQLPERFARGMEEGAIPSLAPVVSFRGLITTRVRRKQLGHQLPEWKLDNKELGYRFAKKLDIPVPHQHKETYQLKELPLKPGTVIKPQHGAGGRGVYLLLEQDHYVNAKTSEKLLSKEELLASMQEDLQTGAVQEDTWMAEELYFYDKAALEPARDIKFYCFYGKAVLILEIRRYPELGYCWWTADGKQVETGKYTEHLFTGNGVSAEELEVAEKMSKEIPAPFCRIDFLLTDEGPVFGEFTPKPGNYDHFDEATDTKLGEAFLEAEENLFHDIWQGKKFEKWRELQ</sequence>
<dbReference type="InterPro" id="IPR011761">
    <property type="entry name" value="ATP-grasp"/>
</dbReference>
<reference evidence="5" key="1">
    <citation type="submission" date="2016-10" db="EMBL/GenBank/DDBJ databases">
        <authorList>
            <person name="Varghese N."/>
            <person name="Submissions S."/>
        </authorList>
    </citation>
    <scope>NUCLEOTIDE SEQUENCE [LARGE SCALE GENOMIC DNA]</scope>
    <source>
        <strain evidence="5">CGMCC 1.10369</strain>
    </source>
</reference>
<keyword evidence="1" id="KW-0547">Nucleotide-binding</keyword>